<dbReference type="RefSeq" id="WP_185757300.1">
    <property type="nucleotide sequence ID" value="NZ_VFPG01000002.1"/>
</dbReference>
<evidence type="ECO:0008006" key="4">
    <source>
        <dbReference type="Google" id="ProtNLM"/>
    </source>
</evidence>
<dbReference type="SUPFAM" id="SSF53955">
    <property type="entry name" value="Lysozyme-like"/>
    <property type="match status" value="1"/>
</dbReference>
<organism evidence="2 3">
    <name type="scientific">Nocardia bhagyanarayanae</name>
    <dbReference type="NCBI Taxonomy" id="1215925"/>
    <lineage>
        <taxon>Bacteria</taxon>
        <taxon>Bacillati</taxon>
        <taxon>Actinomycetota</taxon>
        <taxon>Actinomycetes</taxon>
        <taxon>Mycobacteriales</taxon>
        <taxon>Nocardiaceae</taxon>
        <taxon>Nocardia</taxon>
    </lineage>
</organism>
<keyword evidence="3" id="KW-1185">Reference proteome</keyword>
<dbReference type="InterPro" id="IPR023346">
    <property type="entry name" value="Lysozyme-like_dom_sf"/>
</dbReference>
<dbReference type="EMBL" id="VFPG01000002">
    <property type="protein sequence ID" value="TQM25513.1"/>
    <property type="molecule type" value="Genomic_DNA"/>
</dbReference>
<feature type="signal peptide" evidence="1">
    <location>
        <begin position="1"/>
        <end position="25"/>
    </location>
</feature>
<dbReference type="AlphaFoldDB" id="A0A543EVA3"/>
<protein>
    <recommendedName>
        <fullName evidence="4">Transglycosylase-like protein with SLT domain</fullName>
    </recommendedName>
</protein>
<name>A0A543EVA3_9NOCA</name>
<evidence type="ECO:0000256" key="1">
    <source>
        <dbReference type="SAM" id="SignalP"/>
    </source>
</evidence>
<dbReference type="Gene3D" id="1.10.530.10">
    <property type="match status" value="1"/>
</dbReference>
<feature type="chain" id="PRO_5022134064" description="Transglycosylase-like protein with SLT domain" evidence="1">
    <location>
        <begin position="26"/>
        <end position="151"/>
    </location>
</feature>
<evidence type="ECO:0000313" key="3">
    <source>
        <dbReference type="Proteomes" id="UP000316331"/>
    </source>
</evidence>
<reference evidence="2 3" key="1">
    <citation type="submission" date="2019-06" db="EMBL/GenBank/DDBJ databases">
        <title>Sequencing the genomes of 1000 actinobacteria strains.</title>
        <authorList>
            <person name="Klenk H.-P."/>
        </authorList>
    </citation>
    <scope>NUCLEOTIDE SEQUENCE [LARGE SCALE GENOMIC DNA]</scope>
    <source>
        <strain evidence="2 3">DSM 103495</strain>
    </source>
</reference>
<evidence type="ECO:0000313" key="2">
    <source>
        <dbReference type="EMBL" id="TQM25513.1"/>
    </source>
</evidence>
<sequence>MLRYFHPAAAVCGAALIALAPAATAAPPDDHARDTRGTQSVTPAGSAGADLIMASARLGMKALALTIVPIHQFPSFDAIITRESGWNVFAVNPTSGAYGLGQALPPEKMSTHGLDWRFNPATQLRWTYDYMVARYGSPDAAWAFWQRNHWY</sequence>
<proteinExistence type="predicted"/>
<keyword evidence="1" id="KW-0732">Signal</keyword>
<dbReference type="Proteomes" id="UP000316331">
    <property type="component" value="Unassembled WGS sequence"/>
</dbReference>
<accession>A0A543EVA3</accession>
<gene>
    <name evidence="2" type="ORF">FB390_5667</name>
</gene>
<comment type="caution">
    <text evidence="2">The sequence shown here is derived from an EMBL/GenBank/DDBJ whole genome shotgun (WGS) entry which is preliminary data.</text>
</comment>